<comment type="similarity">
    <text evidence="1 7">Belongs to the cytochrome P450 family.</text>
</comment>
<dbReference type="Pfam" id="PF00067">
    <property type="entry name" value="p450"/>
    <property type="match status" value="1"/>
</dbReference>
<evidence type="ECO:0000256" key="1">
    <source>
        <dbReference type="ARBA" id="ARBA00010617"/>
    </source>
</evidence>
<dbReference type="RefSeq" id="WP_173061692.1">
    <property type="nucleotide sequence ID" value="NZ_BAABGO010000052.1"/>
</dbReference>
<dbReference type="CDD" id="cd11030">
    <property type="entry name" value="CYP105-like"/>
    <property type="match status" value="1"/>
</dbReference>
<dbReference type="SUPFAM" id="SSF48264">
    <property type="entry name" value="Cytochrome P450"/>
    <property type="match status" value="1"/>
</dbReference>
<evidence type="ECO:0000256" key="6">
    <source>
        <dbReference type="ARBA" id="ARBA00023033"/>
    </source>
</evidence>
<dbReference type="PANTHER" id="PTHR46696:SF1">
    <property type="entry name" value="CYTOCHROME P450 YJIB-RELATED"/>
    <property type="match status" value="1"/>
</dbReference>
<dbReference type="PROSITE" id="PS00086">
    <property type="entry name" value="CYTOCHROME_P450"/>
    <property type="match status" value="1"/>
</dbReference>
<dbReference type="PRINTS" id="PR00359">
    <property type="entry name" value="BP450"/>
</dbReference>
<keyword evidence="3 7" id="KW-0479">Metal-binding</keyword>
<evidence type="ECO:0000313" key="10">
    <source>
        <dbReference type="Proteomes" id="UP000482800"/>
    </source>
</evidence>
<keyword evidence="6 7" id="KW-0503">Monooxygenase</keyword>
<accession>A0A6V8KIG1</accession>
<proteinExistence type="inferred from homology"/>
<keyword evidence="10" id="KW-1185">Reference proteome</keyword>
<evidence type="ECO:0000313" key="9">
    <source>
        <dbReference type="EMBL" id="GFJ81899.1"/>
    </source>
</evidence>
<gene>
    <name evidence="9" type="ORF">Phou_060790</name>
</gene>
<reference evidence="9 10" key="1">
    <citation type="submission" date="2020-03" db="EMBL/GenBank/DDBJ databases">
        <title>Whole genome shotgun sequence of Phytohabitans houttuyneae NBRC 108639.</title>
        <authorList>
            <person name="Komaki H."/>
            <person name="Tamura T."/>
        </authorList>
    </citation>
    <scope>NUCLEOTIDE SEQUENCE [LARGE SCALE GENOMIC DNA]</scope>
    <source>
        <strain evidence="9 10">NBRC 108639</strain>
    </source>
</reference>
<dbReference type="PANTHER" id="PTHR46696">
    <property type="entry name" value="P450, PUTATIVE (EUROFUNG)-RELATED"/>
    <property type="match status" value="1"/>
</dbReference>
<dbReference type="GO" id="GO:0020037">
    <property type="term" value="F:heme binding"/>
    <property type="evidence" value="ECO:0007669"/>
    <property type="project" value="InterPro"/>
</dbReference>
<evidence type="ECO:0000256" key="7">
    <source>
        <dbReference type="RuleBase" id="RU000461"/>
    </source>
</evidence>
<organism evidence="9 10">
    <name type="scientific">Phytohabitans houttuyneae</name>
    <dbReference type="NCBI Taxonomy" id="1076126"/>
    <lineage>
        <taxon>Bacteria</taxon>
        <taxon>Bacillati</taxon>
        <taxon>Actinomycetota</taxon>
        <taxon>Actinomycetes</taxon>
        <taxon>Micromonosporales</taxon>
        <taxon>Micromonosporaceae</taxon>
    </lineage>
</organism>
<evidence type="ECO:0000256" key="8">
    <source>
        <dbReference type="SAM" id="MobiDB-lite"/>
    </source>
</evidence>
<dbReference type="EMBL" id="BLPF01000002">
    <property type="protein sequence ID" value="GFJ81899.1"/>
    <property type="molecule type" value="Genomic_DNA"/>
</dbReference>
<evidence type="ECO:0000256" key="4">
    <source>
        <dbReference type="ARBA" id="ARBA00023002"/>
    </source>
</evidence>
<comment type="caution">
    <text evidence="9">The sequence shown here is derived from an EMBL/GenBank/DDBJ whole genome shotgun (WGS) entry which is preliminary data.</text>
</comment>
<dbReference type="Gene3D" id="1.10.630.10">
    <property type="entry name" value="Cytochrome P450"/>
    <property type="match status" value="1"/>
</dbReference>
<dbReference type="PRINTS" id="PR00385">
    <property type="entry name" value="P450"/>
</dbReference>
<dbReference type="InterPro" id="IPR017972">
    <property type="entry name" value="Cyt_P450_CS"/>
</dbReference>
<keyword evidence="4 7" id="KW-0560">Oxidoreductase</keyword>
<dbReference type="GO" id="GO:0017000">
    <property type="term" value="P:antibiotic biosynthetic process"/>
    <property type="evidence" value="ECO:0007669"/>
    <property type="project" value="UniProtKB-ARBA"/>
</dbReference>
<protein>
    <submittedName>
        <fullName evidence="9">Cytochrome P450</fullName>
    </submittedName>
</protein>
<feature type="region of interest" description="Disordered" evidence="8">
    <location>
        <begin position="1"/>
        <end position="22"/>
    </location>
</feature>
<dbReference type="GO" id="GO:0005506">
    <property type="term" value="F:iron ion binding"/>
    <property type="evidence" value="ECO:0007669"/>
    <property type="project" value="InterPro"/>
</dbReference>
<dbReference type="GO" id="GO:0004497">
    <property type="term" value="F:monooxygenase activity"/>
    <property type="evidence" value="ECO:0007669"/>
    <property type="project" value="UniProtKB-KW"/>
</dbReference>
<reference evidence="9 10" key="2">
    <citation type="submission" date="2020-03" db="EMBL/GenBank/DDBJ databases">
        <authorList>
            <person name="Ichikawa N."/>
            <person name="Kimura A."/>
            <person name="Kitahashi Y."/>
            <person name="Uohara A."/>
        </authorList>
    </citation>
    <scope>NUCLEOTIDE SEQUENCE [LARGE SCALE GENOMIC DNA]</scope>
    <source>
        <strain evidence="9 10">NBRC 108639</strain>
    </source>
</reference>
<dbReference type="GO" id="GO:0016705">
    <property type="term" value="F:oxidoreductase activity, acting on paired donors, with incorporation or reduction of molecular oxygen"/>
    <property type="evidence" value="ECO:0007669"/>
    <property type="project" value="InterPro"/>
</dbReference>
<evidence type="ECO:0000256" key="3">
    <source>
        <dbReference type="ARBA" id="ARBA00022723"/>
    </source>
</evidence>
<dbReference type="InterPro" id="IPR036396">
    <property type="entry name" value="Cyt_P450_sf"/>
</dbReference>
<dbReference type="InterPro" id="IPR002397">
    <property type="entry name" value="Cyt_P450_B"/>
</dbReference>
<keyword evidence="5 7" id="KW-0408">Iron</keyword>
<evidence type="ECO:0000256" key="2">
    <source>
        <dbReference type="ARBA" id="ARBA00022617"/>
    </source>
</evidence>
<dbReference type="InterPro" id="IPR001128">
    <property type="entry name" value="Cyt_P450"/>
</dbReference>
<keyword evidence="2 7" id="KW-0349">Heme</keyword>
<dbReference type="AlphaFoldDB" id="A0A6V8KIG1"/>
<dbReference type="Proteomes" id="UP000482800">
    <property type="component" value="Unassembled WGS sequence"/>
</dbReference>
<dbReference type="FunFam" id="1.10.630.10:FF:000018">
    <property type="entry name" value="Cytochrome P450 monooxygenase"/>
    <property type="match status" value="1"/>
</dbReference>
<evidence type="ECO:0000256" key="5">
    <source>
        <dbReference type="ARBA" id="ARBA00023004"/>
    </source>
</evidence>
<name>A0A6V8KIG1_9ACTN</name>
<sequence>MPNPMTMTLAREHPFDPPANLRSGKPIQRLSFPDGHLGWLVTGYEAARQVLGDARFSARQELRHSPVRLPIIEQGGPARPGWFVRMDAPEHTRYRRLLTRQFSMRRMTALTPRIEAIVEEHLDAMARQGPPVDLVRAYALPIPSLVICELLGVPYSEREHFQQQTAALLRVGLGVEEFREAITGLGQFVYGLVRSKRGGHGDDVLSGLAAHAELTDEELTGIAMLLLVAGHETTANMLALGTYALLRDPHQLAALRADPSLAENAVEELLRYLSIIHIGLARTALEDVELAGERVAAGETVVVAMNEANRDAAQFDDPDRLAVDRPAGGHLAFGHGVHQCLGQQLARIEMRVGFSALLRRFPDLRLAVPPEEVPLRTDMAVHGVHRLPVTW</sequence>